<sequence length="155" mass="17289">MSYHSLSGGSRENGGEGRKHNSKLKDWALPVLHRDGRDGWNIPHKWSGSPPPSRNSVPSTLPMHIARVHHPLHSAVRSDELEDWKSPVLKLRLVLPLFSSRASTIPSRQRVIEGGRVGAPSCWRFELGDKDSSSHVWIAGSSVHREALFFFAFGL</sequence>
<feature type="region of interest" description="Disordered" evidence="1">
    <location>
        <begin position="1"/>
        <end position="28"/>
    </location>
</feature>
<dbReference type="AlphaFoldDB" id="A0A2N9H111"/>
<feature type="compositionally biased region" description="Basic and acidic residues" evidence="1">
    <location>
        <begin position="13"/>
        <end position="28"/>
    </location>
</feature>
<gene>
    <name evidence="2" type="ORF">FSB_LOCUS33136</name>
</gene>
<proteinExistence type="predicted"/>
<evidence type="ECO:0000256" key="1">
    <source>
        <dbReference type="SAM" id="MobiDB-lite"/>
    </source>
</evidence>
<dbReference type="EMBL" id="OIVN01002635">
    <property type="protein sequence ID" value="SPD05254.1"/>
    <property type="molecule type" value="Genomic_DNA"/>
</dbReference>
<accession>A0A2N9H111</accession>
<organism evidence="2">
    <name type="scientific">Fagus sylvatica</name>
    <name type="common">Beechnut</name>
    <dbReference type="NCBI Taxonomy" id="28930"/>
    <lineage>
        <taxon>Eukaryota</taxon>
        <taxon>Viridiplantae</taxon>
        <taxon>Streptophyta</taxon>
        <taxon>Embryophyta</taxon>
        <taxon>Tracheophyta</taxon>
        <taxon>Spermatophyta</taxon>
        <taxon>Magnoliopsida</taxon>
        <taxon>eudicotyledons</taxon>
        <taxon>Gunneridae</taxon>
        <taxon>Pentapetalae</taxon>
        <taxon>rosids</taxon>
        <taxon>fabids</taxon>
        <taxon>Fagales</taxon>
        <taxon>Fagaceae</taxon>
        <taxon>Fagus</taxon>
    </lineage>
</organism>
<feature type="region of interest" description="Disordered" evidence="1">
    <location>
        <begin position="40"/>
        <end position="60"/>
    </location>
</feature>
<evidence type="ECO:0000313" key="2">
    <source>
        <dbReference type="EMBL" id="SPD05254.1"/>
    </source>
</evidence>
<name>A0A2N9H111_FAGSY</name>
<protein>
    <submittedName>
        <fullName evidence="2">Uncharacterized protein</fullName>
    </submittedName>
</protein>
<reference evidence="2" key="1">
    <citation type="submission" date="2018-02" db="EMBL/GenBank/DDBJ databases">
        <authorList>
            <person name="Cohen D.B."/>
            <person name="Kent A.D."/>
        </authorList>
    </citation>
    <scope>NUCLEOTIDE SEQUENCE</scope>
</reference>